<evidence type="ECO:0000313" key="1">
    <source>
        <dbReference type="EMBL" id="WVZ06233.1"/>
    </source>
</evidence>
<gene>
    <name evidence="1" type="ORF">V8G54_019579</name>
</gene>
<sequence length="192" mass="22063">MVDFSVLALHGGNGQLSPALKKRRGGYFTTSPFGINFEYARSFYILVNPDLLTVNIVRDQIHLIPELLYHIMRNLSRSGSLISRLRLDPLRDGDFIPLPGQLLRKYIAYARSYVFPSERQRSMDNHTILPHELIKEVLPLLVKSLLQFLLFLCLLYDLLDFLCMTGFKDVCSSFAHPVLTCSCNFDCQLDQY</sequence>
<proteinExistence type="predicted"/>
<dbReference type="AlphaFoldDB" id="A0AAQ3NDH4"/>
<dbReference type="EMBL" id="CP144695">
    <property type="protein sequence ID" value="WVZ06233.1"/>
    <property type="molecule type" value="Genomic_DNA"/>
</dbReference>
<protein>
    <submittedName>
        <fullName evidence="1">Uncharacterized protein</fullName>
    </submittedName>
</protein>
<accession>A0AAQ3NDH4</accession>
<name>A0AAQ3NDH4_VIGMU</name>
<reference evidence="1 2" key="1">
    <citation type="journal article" date="2023" name="Life. Sci Alliance">
        <title>Evolutionary insights into 3D genome organization and epigenetic landscape of Vigna mungo.</title>
        <authorList>
            <person name="Junaid A."/>
            <person name="Singh B."/>
            <person name="Bhatia S."/>
        </authorList>
    </citation>
    <scope>NUCLEOTIDE SEQUENCE [LARGE SCALE GENOMIC DNA]</scope>
    <source>
        <strain evidence="1">Urdbean</strain>
    </source>
</reference>
<evidence type="ECO:0000313" key="2">
    <source>
        <dbReference type="Proteomes" id="UP001374535"/>
    </source>
</evidence>
<dbReference type="Proteomes" id="UP001374535">
    <property type="component" value="Chromosome 6"/>
</dbReference>
<organism evidence="1 2">
    <name type="scientific">Vigna mungo</name>
    <name type="common">Black gram</name>
    <name type="synonym">Phaseolus mungo</name>
    <dbReference type="NCBI Taxonomy" id="3915"/>
    <lineage>
        <taxon>Eukaryota</taxon>
        <taxon>Viridiplantae</taxon>
        <taxon>Streptophyta</taxon>
        <taxon>Embryophyta</taxon>
        <taxon>Tracheophyta</taxon>
        <taxon>Spermatophyta</taxon>
        <taxon>Magnoliopsida</taxon>
        <taxon>eudicotyledons</taxon>
        <taxon>Gunneridae</taxon>
        <taxon>Pentapetalae</taxon>
        <taxon>rosids</taxon>
        <taxon>fabids</taxon>
        <taxon>Fabales</taxon>
        <taxon>Fabaceae</taxon>
        <taxon>Papilionoideae</taxon>
        <taxon>50 kb inversion clade</taxon>
        <taxon>NPAAA clade</taxon>
        <taxon>indigoferoid/millettioid clade</taxon>
        <taxon>Phaseoleae</taxon>
        <taxon>Vigna</taxon>
    </lineage>
</organism>
<keyword evidence="2" id="KW-1185">Reference proteome</keyword>